<proteinExistence type="predicted"/>
<dbReference type="Proteomes" id="UP001596267">
    <property type="component" value="Unassembled WGS sequence"/>
</dbReference>
<name>A0ABW1WGM2_9BACL</name>
<feature type="transmembrane region" description="Helical" evidence="1">
    <location>
        <begin position="12"/>
        <end position="37"/>
    </location>
</feature>
<accession>A0ABW1WGM2</accession>
<keyword evidence="3" id="KW-1185">Reference proteome</keyword>
<sequence>MKKSYFMRTFRLNGYLLLISVLLFVADFGFKLIGIFLQGQENGNMVKYNQFLNKYVVIVQHGLQQVLIVSILITLAIILPEVITRVLKDSVINIGKSIWLTSRIRKFLQMRATHEEEANVIFRYNKAVNKAIVDVRNDSVVFMVKLPNEFGIHGMISDNKDAMRDELANRLTEYSFSNIERAKSYLRLEGTRIR</sequence>
<dbReference type="RefSeq" id="WP_253053599.1">
    <property type="nucleotide sequence ID" value="NZ_JAMXWN010000004.1"/>
</dbReference>
<reference evidence="3" key="1">
    <citation type="journal article" date="2019" name="Int. J. Syst. Evol. Microbiol.">
        <title>The Global Catalogue of Microorganisms (GCM) 10K type strain sequencing project: providing services to taxonomists for standard genome sequencing and annotation.</title>
        <authorList>
            <consortium name="The Broad Institute Genomics Platform"/>
            <consortium name="The Broad Institute Genome Sequencing Center for Infectious Disease"/>
            <person name="Wu L."/>
            <person name="Ma J."/>
        </authorList>
    </citation>
    <scope>NUCLEOTIDE SEQUENCE [LARGE SCALE GENOMIC DNA]</scope>
    <source>
        <strain evidence="3">CCUG 42001</strain>
    </source>
</reference>
<evidence type="ECO:0000313" key="2">
    <source>
        <dbReference type="EMBL" id="MFC6386210.1"/>
    </source>
</evidence>
<evidence type="ECO:0000256" key="1">
    <source>
        <dbReference type="SAM" id="Phobius"/>
    </source>
</evidence>
<keyword evidence="1" id="KW-0812">Transmembrane</keyword>
<evidence type="ECO:0000313" key="3">
    <source>
        <dbReference type="Proteomes" id="UP001596267"/>
    </source>
</evidence>
<protein>
    <submittedName>
        <fullName evidence="2">Uncharacterized protein</fullName>
    </submittedName>
</protein>
<dbReference type="EMBL" id="JBHSTQ010000005">
    <property type="protein sequence ID" value="MFC6386210.1"/>
    <property type="molecule type" value="Genomic_DNA"/>
</dbReference>
<comment type="caution">
    <text evidence="2">The sequence shown here is derived from an EMBL/GenBank/DDBJ whole genome shotgun (WGS) entry which is preliminary data.</text>
</comment>
<organism evidence="2 3">
    <name type="scientific">Sporolactobacillus kofuensis</name>
    <dbReference type="NCBI Taxonomy" id="269672"/>
    <lineage>
        <taxon>Bacteria</taxon>
        <taxon>Bacillati</taxon>
        <taxon>Bacillota</taxon>
        <taxon>Bacilli</taxon>
        <taxon>Bacillales</taxon>
        <taxon>Sporolactobacillaceae</taxon>
        <taxon>Sporolactobacillus</taxon>
    </lineage>
</organism>
<feature type="transmembrane region" description="Helical" evidence="1">
    <location>
        <begin position="57"/>
        <end position="79"/>
    </location>
</feature>
<keyword evidence="1" id="KW-1133">Transmembrane helix</keyword>
<gene>
    <name evidence="2" type="ORF">ACFP7A_06335</name>
</gene>
<keyword evidence="1" id="KW-0472">Membrane</keyword>